<comment type="catalytic activity">
    <reaction evidence="3">
        <text>3',5'-cyclic UMP + H2O = UMP + H(+)</text>
        <dbReference type="Rhea" id="RHEA:70575"/>
        <dbReference type="ChEBI" id="CHEBI:15377"/>
        <dbReference type="ChEBI" id="CHEBI:15378"/>
        <dbReference type="ChEBI" id="CHEBI:57865"/>
        <dbReference type="ChEBI" id="CHEBI:184387"/>
    </reaction>
    <physiologicalReaction direction="left-to-right" evidence="3">
        <dbReference type="Rhea" id="RHEA:70576"/>
    </physiologicalReaction>
</comment>
<feature type="domain" description="Metallo-beta-lactamase" evidence="4">
    <location>
        <begin position="18"/>
        <end position="202"/>
    </location>
</feature>
<evidence type="ECO:0000256" key="3">
    <source>
        <dbReference type="ARBA" id="ARBA00048505"/>
    </source>
</evidence>
<dbReference type="AlphaFoldDB" id="A0AAX3LWS5"/>
<name>A0AAX3LWS5_9BACL</name>
<dbReference type="KEGG" id="pka:PQ456_13160"/>
<dbReference type="Gene3D" id="3.60.15.10">
    <property type="entry name" value="Ribonuclease Z/Hydroxyacylglutathione hydrolase-like"/>
    <property type="match status" value="1"/>
</dbReference>
<evidence type="ECO:0000313" key="6">
    <source>
        <dbReference type="Proteomes" id="UP001220509"/>
    </source>
</evidence>
<proteinExistence type="predicted"/>
<dbReference type="PANTHER" id="PTHR42951:SF15">
    <property type="entry name" value="METALLO-BETA-LACTAMASE SUPERFAMILY PROTEIN"/>
    <property type="match status" value="1"/>
</dbReference>
<dbReference type="EMBL" id="CP117416">
    <property type="protein sequence ID" value="WCT54153.1"/>
    <property type="molecule type" value="Genomic_DNA"/>
</dbReference>
<keyword evidence="6" id="KW-1185">Reference proteome</keyword>
<accession>A0AAX3LWS5</accession>
<dbReference type="RefSeq" id="WP_273612696.1">
    <property type="nucleotide sequence ID" value="NZ_CP117416.1"/>
</dbReference>
<reference evidence="5 6" key="1">
    <citation type="submission" date="2023-02" db="EMBL/GenBank/DDBJ databases">
        <title>Genome sequence of Paenibacillus kyungheensis KACC 18744.</title>
        <authorList>
            <person name="Kim S."/>
            <person name="Heo J."/>
            <person name="Kwon S.-W."/>
        </authorList>
    </citation>
    <scope>NUCLEOTIDE SEQUENCE [LARGE SCALE GENOMIC DNA]</scope>
    <source>
        <strain evidence="5 6">KACC 18744</strain>
    </source>
</reference>
<comment type="catalytic activity">
    <reaction evidence="1">
        <text>3',5'-cyclic CMP + H2O = CMP + H(+)</text>
        <dbReference type="Rhea" id="RHEA:72675"/>
        <dbReference type="ChEBI" id="CHEBI:15377"/>
        <dbReference type="ChEBI" id="CHEBI:15378"/>
        <dbReference type="ChEBI" id="CHEBI:58003"/>
        <dbReference type="ChEBI" id="CHEBI:60377"/>
    </reaction>
    <physiologicalReaction direction="left-to-right" evidence="1">
        <dbReference type="Rhea" id="RHEA:72676"/>
    </physiologicalReaction>
</comment>
<evidence type="ECO:0000256" key="2">
    <source>
        <dbReference type="ARBA" id="ARBA00034301"/>
    </source>
</evidence>
<dbReference type="InterPro" id="IPR001279">
    <property type="entry name" value="Metallo-B-lactamas"/>
</dbReference>
<comment type="function">
    <text evidence="2">Counteracts the endogenous Pycsar antiviral defense system. Phosphodiesterase that enables metal-dependent hydrolysis of host cyclic nucleotide Pycsar defense signals such as cCMP and cUMP.</text>
</comment>
<dbReference type="SUPFAM" id="SSF56281">
    <property type="entry name" value="Metallo-hydrolase/oxidoreductase"/>
    <property type="match status" value="1"/>
</dbReference>
<protein>
    <submittedName>
        <fullName evidence="5">MBL fold metallo-hydrolase</fullName>
    </submittedName>
</protein>
<organism evidence="5 6">
    <name type="scientific">Paenibacillus kyungheensis</name>
    <dbReference type="NCBI Taxonomy" id="1452732"/>
    <lineage>
        <taxon>Bacteria</taxon>
        <taxon>Bacillati</taxon>
        <taxon>Bacillota</taxon>
        <taxon>Bacilli</taxon>
        <taxon>Bacillales</taxon>
        <taxon>Paenibacillaceae</taxon>
        <taxon>Paenibacillus</taxon>
    </lineage>
</organism>
<evidence type="ECO:0000259" key="4">
    <source>
        <dbReference type="SMART" id="SM00849"/>
    </source>
</evidence>
<dbReference type="PANTHER" id="PTHR42951">
    <property type="entry name" value="METALLO-BETA-LACTAMASE DOMAIN-CONTAINING"/>
    <property type="match status" value="1"/>
</dbReference>
<dbReference type="InterPro" id="IPR036866">
    <property type="entry name" value="RibonucZ/Hydroxyglut_hydro"/>
</dbReference>
<gene>
    <name evidence="5" type="ORF">PQ456_13160</name>
</gene>
<evidence type="ECO:0000313" key="5">
    <source>
        <dbReference type="EMBL" id="WCT54153.1"/>
    </source>
</evidence>
<dbReference type="Proteomes" id="UP001220509">
    <property type="component" value="Chromosome"/>
</dbReference>
<evidence type="ECO:0000256" key="1">
    <source>
        <dbReference type="ARBA" id="ARBA00034221"/>
    </source>
</evidence>
<dbReference type="InterPro" id="IPR050855">
    <property type="entry name" value="NDM-1-like"/>
</dbReference>
<dbReference type="Pfam" id="PF00753">
    <property type="entry name" value="Lactamase_B"/>
    <property type="match status" value="1"/>
</dbReference>
<sequence>MEVAKGVDMLELDFHGNKIHPVLVWDKEMAILIDTGFPGQIEDLRLAIEQTGVSLDQLKVIILTHQDVDHIGNLPDMLQKPNHSITVYAHELDKPYIQGELPLLKDSHLHNPPKGKVSDILVDGQELPFCGGIHVIHTPGHTAGHISLYLKQSKTLIAGDSMYSVNGQLQGIHTPTTPDIDSARRSLRKYLNFDIASVVCYHGGLSSIEVNNQIVQLTQEP</sequence>
<dbReference type="SMART" id="SM00849">
    <property type="entry name" value="Lactamase_B"/>
    <property type="match status" value="1"/>
</dbReference>
<dbReference type="CDD" id="cd07721">
    <property type="entry name" value="yflN-like_MBL-fold"/>
    <property type="match status" value="1"/>
</dbReference>